<protein>
    <submittedName>
        <fullName evidence="1">Uncharacterized protein</fullName>
    </submittedName>
</protein>
<proteinExistence type="predicted"/>
<dbReference type="EMBL" id="PGTN01000793">
    <property type="protein sequence ID" value="PJF45749.1"/>
    <property type="molecule type" value="Genomic_DNA"/>
</dbReference>
<comment type="caution">
    <text evidence="1">The sequence shown here is derived from an EMBL/GenBank/DDBJ whole genome shotgun (WGS) entry which is preliminary data.</text>
</comment>
<evidence type="ECO:0000313" key="1">
    <source>
        <dbReference type="EMBL" id="PJF45749.1"/>
    </source>
</evidence>
<sequence>MGVKPSRIELNIEELMLDPALPGEWTPSALQALREEAARALAFLLETQGLPADFEQGRSVDVIELQRPVHIERAGGAEKLANSIAQAIYRSLS</sequence>
<reference evidence="1 2" key="1">
    <citation type="submission" date="2017-11" db="EMBL/GenBank/DDBJ databases">
        <title>Evolution of Phototrophy in the Chloroflexi Phylum Driven by Horizontal Gene Transfer.</title>
        <authorList>
            <person name="Ward L.M."/>
            <person name="Hemp J."/>
            <person name="Shih P.M."/>
            <person name="Mcglynn S.E."/>
            <person name="Fischer W."/>
        </authorList>
    </citation>
    <scope>NUCLEOTIDE SEQUENCE [LARGE SCALE GENOMIC DNA]</scope>
    <source>
        <strain evidence="1">JP3_7</strain>
    </source>
</reference>
<organism evidence="1 2">
    <name type="scientific">Candidatus Thermofonsia Clade 3 bacterium</name>
    <dbReference type="NCBI Taxonomy" id="2364212"/>
    <lineage>
        <taxon>Bacteria</taxon>
        <taxon>Bacillati</taxon>
        <taxon>Chloroflexota</taxon>
        <taxon>Candidatus Thermofontia</taxon>
        <taxon>Candidatus Thermofonsia Clade 3</taxon>
    </lineage>
</organism>
<name>A0A2M8Q7H0_9CHLR</name>
<accession>A0A2M8Q7H0</accession>
<dbReference type="Proteomes" id="UP000230790">
    <property type="component" value="Unassembled WGS sequence"/>
</dbReference>
<dbReference type="AlphaFoldDB" id="A0A2M8Q7H0"/>
<gene>
    <name evidence="1" type="ORF">CUN48_17305</name>
</gene>
<evidence type="ECO:0000313" key="2">
    <source>
        <dbReference type="Proteomes" id="UP000230790"/>
    </source>
</evidence>